<accession>A0A2I0VAZ1</accession>
<dbReference type="AlphaFoldDB" id="A0A2I0VAZ1"/>
<dbReference type="Proteomes" id="UP000233837">
    <property type="component" value="Unassembled WGS sequence"/>
</dbReference>
<dbReference type="Gene3D" id="3.30.420.10">
    <property type="entry name" value="Ribonuclease H-like superfamily/Ribonuclease H"/>
    <property type="match status" value="1"/>
</dbReference>
<protein>
    <recommendedName>
        <fullName evidence="1">RNase H type-1 domain-containing protein</fullName>
    </recommendedName>
</protein>
<dbReference type="SUPFAM" id="SSF53098">
    <property type="entry name" value="Ribonuclease H-like"/>
    <property type="match status" value="1"/>
</dbReference>
<dbReference type="InterPro" id="IPR002156">
    <property type="entry name" value="RNaseH_domain"/>
</dbReference>
<dbReference type="GO" id="GO:0003676">
    <property type="term" value="F:nucleic acid binding"/>
    <property type="evidence" value="ECO:0007669"/>
    <property type="project" value="InterPro"/>
</dbReference>
<dbReference type="InterPro" id="IPR053151">
    <property type="entry name" value="RNase_H-like"/>
</dbReference>
<dbReference type="EMBL" id="KZ505049">
    <property type="protein sequence ID" value="PKU60566.1"/>
    <property type="molecule type" value="Genomic_DNA"/>
</dbReference>
<dbReference type="GO" id="GO:0004523">
    <property type="term" value="F:RNA-DNA hybrid ribonuclease activity"/>
    <property type="evidence" value="ECO:0007669"/>
    <property type="project" value="InterPro"/>
</dbReference>
<evidence type="ECO:0000259" key="1">
    <source>
        <dbReference type="Pfam" id="PF13456"/>
    </source>
</evidence>
<dbReference type="CDD" id="cd06222">
    <property type="entry name" value="RNase_H_like"/>
    <property type="match status" value="1"/>
</dbReference>
<dbReference type="PANTHER" id="PTHR47723:SF19">
    <property type="entry name" value="POLYNUCLEOTIDYL TRANSFERASE, RIBONUCLEASE H-LIKE SUPERFAMILY PROTEIN"/>
    <property type="match status" value="1"/>
</dbReference>
<dbReference type="InterPro" id="IPR036397">
    <property type="entry name" value="RNaseH_sf"/>
</dbReference>
<evidence type="ECO:0000313" key="2">
    <source>
        <dbReference type="EMBL" id="PKU60566.1"/>
    </source>
</evidence>
<reference evidence="2 3" key="1">
    <citation type="journal article" date="2016" name="Sci. Rep.">
        <title>The Dendrobium catenatum Lindl. genome sequence provides insights into polysaccharide synthase, floral development and adaptive evolution.</title>
        <authorList>
            <person name="Zhang G.Q."/>
            <person name="Xu Q."/>
            <person name="Bian C."/>
            <person name="Tsai W.C."/>
            <person name="Yeh C.M."/>
            <person name="Liu K.W."/>
            <person name="Yoshida K."/>
            <person name="Zhang L.S."/>
            <person name="Chang S.B."/>
            <person name="Chen F."/>
            <person name="Shi Y."/>
            <person name="Su Y.Y."/>
            <person name="Zhang Y.Q."/>
            <person name="Chen L.J."/>
            <person name="Yin Y."/>
            <person name="Lin M."/>
            <person name="Huang H."/>
            <person name="Deng H."/>
            <person name="Wang Z.W."/>
            <person name="Zhu S.L."/>
            <person name="Zhao X."/>
            <person name="Deng C."/>
            <person name="Niu S.C."/>
            <person name="Huang J."/>
            <person name="Wang M."/>
            <person name="Liu G.H."/>
            <person name="Yang H.J."/>
            <person name="Xiao X.J."/>
            <person name="Hsiao Y.Y."/>
            <person name="Wu W.L."/>
            <person name="Chen Y.Y."/>
            <person name="Mitsuda N."/>
            <person name="Ohme-Takagi M."/>
            <person name="Luo Y.B."/>
            <person name="Van de Peer Y."/>
            <person name="Liu Z.J."/>
        </authorList>
    </citation>
    <scope>NUCLEOTIDE SEQUENCE [LARGE SCALE GENOMIC DNA]</scope>
    <source>
        <tissue evidence="2">The whole plant</tissue>
    </source>
</reference>
<evidence type="ECO:0000313" key="3">
    <source>
        <dbReference type="Proteomes" id="UP000233837"/>
    </source>
</evidence>
<name>A0A2I0VAZ1_9ASPA</name>
<feature type="domain" description="RNase H type-1" evidence="1">
    <location>
        <begin position="47"/>
        <end position="170"/>
    </location>
</feature>
<sequence length="205" mass="23539">MARFIALGSIIHGVFSNSLEQRFTLQSFGLFQNASWCPPPSNWLKINVDGALRRNNAGGIGIIIRDSQCTMVVAAGWKISHWDSTQVELMAIQYINRIIQDCMFDLDGVIIEGDNASVIDFMHKCHHTETWKLRPEEGERFNWLKSFHKVLFIHTNREYNKAAHFCAQRAIEDSFVWDIGDSRYTCIPQDFLSILEDDRNSLTPS</sequence>
<reference evidence="2 3" key="2">
    <citation type="journal article" date="2017" name="Nature">
        <title>The Apostasia genome and the evolution of orchids.</title>
        <authorList>
            <person name="Zhang G.Q."/>
            <person name="Liu K.W."/>
            <person name="Li Z."/>
            <person name="Lohaus R."/>
            <person name="Hsiao Y.Y."/>
            <person name="Niu S.C."/>
            <person name="Wang J.Y."/>
            <person name="Lin Y.C."/>
            <person name="Xu Q."/>
            <person name="Chen L.J."/>
            <person name="Yoshida K."/>
            <person name="Fujiwara S."/>
            <person name="Wang Z.W."/>
            <person name="Zhang Y.Q."/>
            <person name="Mitsuda N."/>
            <person name="Wang M."/>
            <person name="Liu G.H."/>
            <person name="Pecoraro L."/>
            <person name="Huang H.X."/>
            <person name="Xiao X.J."/>
            <person name="Lin M."/>
            <person name="Wu X.Y."/>
            <person name="Wu W.L."/>
            <person name="Chen Y.Y."/>
            <person name="Chang S.B."/>
            <person name="Sakamoto S."/>
            <person name="Ohme-Takagi M."/>
            <person name="Yagi M."/>
            <person name="Zeng S.J."/>
            <person name="Shen C.Y."/>
            <person name="Yeh C.M."/>
            <person name="Luo Y.B."/>
            <person name="Tsai W.C."/>
            <person name="Van de Peer Y."/>
            <person name="Liu Z.J."/>
        </authorList>
    </citation>
    <scope>NUCLEOTIDE SEQUENCE [LARGE SCALE GENOMIC DNA]</scope>
    <source>
        <tissue evidence="2">The whole plant</tissue>
    </source>
</reference>
<keyword evidence="3" id="KW-1185">Reference proteome</keyword>
<gene>
    <name evidence="2" type="ORF">MA16_Dca028041</name>
</gene>
<organism evidence="2 3">
    <name type="scientific">Dendrobium catenatum</name>
    <dbReference type="NCBI Taxonomy" id="906689"/>
    <lineage>
        <taxon>Eukaryota</taxon>
        <taxon>Viridiplantae</taxon>
        <taxon>Streptophyta</taxon>
        <taxon>Embryophyta</taxon>
        <taxon>Tracheophyta</taxon>
        <taxon>Spermatophyta</taxon>
        <taxon>Magnoliopsida</taxon>
        <taxon>Liliopsida</taxon>
        <taxon>Asparagales</taxon>
        <taxon>Orchidaceae</taxon>
        <taxon>Epidendroideae</taxon>
        <taxon>Malaxideae</taxon>
        <taxon>Dendrobiinae</taxon>
        <taxon>Dendrobium</taxon>
    </lineage>
</organism>
<dbReference type="Pfam" id="PF13456">
    <property type="entry name" value="RVT_3"/>
    <property type="match status" value="1"/>
</dbReference>
<proteinExistence type="predicted"/>
<dbReference type="PANTHER" id="PTHR47723">
    <property type="entry name" value="OS05G0353850 PROTEIN"/>
    <property type="match status" value="1"/>
</dbReference>
<dbReference type="InterPro" id="IPR044730">
    <property type="entry name" value="RNase_H-like_dom_plant"/>
</dbReference>
<dbReference type="InterPro" id="IPR012337">
    <property type="entry name" value="RNaseH-like_sf"/>
</dbReference>